<dbReference type="GO" id="GO:0016491">
    <property type="term" value="F:oxidoreductase activity"/>
    <property type="evidence" value="ECO:0007669"/>
    <property type="project" value="InterPro"/>
</dbReference>
<evidence type="ECO:0000313" key="3">
    <source>
        <dbReference type="EMBL" id="MBM7556420.1"/>
    </source>
</evidence>
<feature type="transmembrane region" description="Helical" evidence="1">
    <location>
        <begin position="88"/>
        <end position="109"/>
    </location>
</feature>
<keyword evidence="4" id="KW-1185">Reference proteome</keyword>
<comment type="caution">
    <text evidence="3">The sequence shown here is derived from an EMBL/GenBank/DDBJ whole genome shotgun (WGS) entry which is preliminary data.</text>
</comment>
<feature type="transmembrane region" description="Helical" evidence="1">
    <location>
        <begin position="6"/>
        <end position="26"/>
    </location>
</feature>
<accession>A0A938XS11</accession>
<evidence type="ECO:0000256" key="1">
    <source>
        <dbReference type="SAM" id="Phobius"/>
    </source>
</evidence>
<dbReference type="AlphaFoldDB" id="A0A938XS11"/>
<organism evidence="3 4">
    <name type="scientific">Halanaerobacter jeridensis</name>
    <dbReference type="NCBI Taxonomy" id="706427"/>
    <lineage>
        <taxon>Bacteria</taxon>
        <taxon>Bacillati</taxon>
        <taxon>Bacillota</taxon>
        <taxon>Clostridia</taxon>
        <taxon>Halanaerobiales</taxon>
        <taxon>Halobacteroidaceae</taxon>
        <taxon>Halanaerobacter</taxon>
    </lineage>
</organism>
<feature type="transmembrane region" description="Helical" evidence="1">
    <location>
        <begin position="59"/>
        <end position="82"/>
    </location>
</feature>
<dbReference type="EMBL" id="JAFBDQ010000005">
    <property type="protein sequence ID" value="MBM7556420.1"/>
    <property type="molecule type" value="Genomic_DNA"/>
</dbReference>
<dbReference type="RefSeq" id="WP_204701196.1">
    <property type="nucleotide sequence ID" value="NZ_JAFBDQ010000005.1"/>
</dbReference>
<name>A0A938XS11_9FIRM</name>
<keyword evidence="1" id="KW-0472">Membrane</keyword>
<dbReference type="GO" id="GO:0005506">
    <property type="term" value="F:iron ion binding"/>
    <property type="evidence" value="ECO:0007669"/>
    <property type="project" value="InterPro"/>
</dbReference>
<proteinExistence type="predicted"/>
<keyword evidence="1" id="KW-1133">Transmembrane helix</keyword>
<dbReference type="Pfam" id="PF04116">
    <property type="entry name" value="FA_hydroxylase"/>
    <property type="match status" value="1"/>
</dbReference>
<evidence type="ECO:0000313" key="4">
    <source>
        <dbReference type="Proteomes" id="UP000774000"/>
    </source>
</evidence>
<keyword evidence="1" id="KW-0812">Transmembrane</keyword>
<sequence length="159" mass="19182">MGRLMIIIIAYLYATFIEYCVHRFYIHDLISHQHSEEHHQEFDSNKIRFRDNEANPEDVLATFDYLILQVICASPGIILLWWTNRFNALLVLAVILIYIVWTEIIHLHFHWPTQAIIEKNNLFKTLQWHHKIHHRNQKNNFGIGSELWDYLFSTKQTRN</sequence>
<dbReference type="Proteomes" id="UP000774000">
    <property type="component" value="Unassembled WGS sequence"/>
</dbReference>
<feature type="domain" description="Fatty acid hydroxylase" evidence="2">
    <location>
        <begin position="8"/>
        <end position="154"/>
    </location>
</feature>
<evidence type="ECO:0000259" key="2">
    <source>
        <dbReference type="Pfam" id="PF04116"/>
    </source>
</evidence>
<dbReference type="InterPro" id="IPR006694">
    <property type="entry name" value="Fatty_acid_hydroxylase"/>
</dbReference>
<gene>
    <name evidence="3" type="ORF">JOC47_001263</name>
</gene>
<dbReference type="GO" id="GO:0008610">
    <property type="term" value="P:lipid biosynthetic process"/>
    <property type="evidence" value="ECO:0007669"/>
    <property type="project" value="InterPro"/>
</dbReference>
<protein>
    <recommendedName>
        <fullName evidence="2">Fatty acid hydroxylase domain-containing protein</fullName>
    </recommendedName>
</protein>
<reference evidence="3" key="1">
    <citation type="submission" date="2021-01" db="EMBL/GenBank/DDBJ databases">
        <title>Genomic Encyclopedia of Type Strains, Phase IV (KMG-IV): sequencing the most valuable type-strain genomes for metagenomic binning, comparative biology and taxonomic classification.</title>
        <authorList>
            <person name="Goeker M."/>
        </authorList>
    </citation>
    <scope>NUCLEOTIDE SEQUENCE</scope>
    <source>
        <strain evidence="3">DSM 23230</strain>
    </source>
</reference>